<dbReference type="Gene3D" id="3.40.50.720">
    <property type="entry name" value="NAD(P)-binding Rossmann-like Domain"/>
    <property type="match status" value="1"/>
</dbReference>
<dbReference type="InterPro" id="IPR047618">
    <property type="entry name" value="QOR-like"/>
</dbReference>
<keyword evidence="2" id="KW-0560">Oxidoreductase</keyword>
<dbReference type="Pfam" id="PF00107">
    <property type="entry name" value="ADH_zinc_N"/>
    <property type="match status" value="1"/>
</dbReference>
<dbReference type="GO" id="GO:0003960">
    <property type="term" value="F:quinone reductase (NADPH) activity"/>
    <property type="evidence" value="ECO:0007669"/>
    <property type="project" value="InterPro"/>
</dbReference>
<keyword evidence="1" id="KW-0521">NADP</keyword>
<dbReference type="PANTHER" id="PTHR48106:SF13">
    <property type="entry name" value="QUINONE OXIDOREDUCTASE-RELATED"/>
    <property type="match status" value="1"/>
</dbReference>
<protein>
    <recommendedName>
        <fullName evidence="3">Probable quinone oxidoreductase</fullName>
    </recommendedName>
</protein>
<evidence type="ECO:0000313" key="5">
    <source>
        <dbReference type="EMBL" id="KAJ4784588.1"/>
    </source>
</evidence>
<feature type="domain" description="Enoyl reductase (ER)" evidence="4">
    <location>
        <begin position="6"/>
        <end position="239"/>
    </location>
</feature>
<dbReference type="InterPro" id="IPR002364">
    <property type="entry name" value="Quin_OxRdtase/zeta-crystal_CS"/>
</dbReference>
<dbReference type="Gene3D" id="3.90.180.10">
    <property type="entry name" value="Medium-chain alcohol dehydrogenases, catalytic domain"/>
    <property type="match status" value="1"/>
</dbReference>
<reference evidence="5" key="1">
    <citation type="submission" date="2022-08" db="EMBL/GenBank/DDBJ databases">
        <authorList>
            <person name="Marques A."/>
        </authorList>
    </citation>
    <scope>NUCLEOTIDE SEQUENCE</scope>
    <source>
        <strain evidence="5">RhyPub2mFocal</strain>
        <tissue evidence="5">Leaves</tissue>
    </source>
</reference>
<dbReference type="InterPro" id="IPR020843">
    <property type="entry name" value="ER"/>
</dbReference>
<dbReference type="Proteomes" id="UP001140206">
    <property type="component" value="Chromosome 2"/>
</dbReference>
<dbReference type="GO" id="GO:0008270">
    <property type="term" value="F:zinc ion binding"/>
    <property type="evidence" value="ECO:0007669"/>
    <property type="project" value="InterPro"/>
</dbReference>
<dbReference type="SMART" id="SM00829">
    <property type="entry name" value="PKS_ER"/>
    <property type="match status" value="1"/>
</dbReference>
<dbReference type="InterPro" id="IPR013149">
    <property type="entry name" value="ADH-like_C"/>
</dbReference>
<dbReference type="CDD" id="cd05286">
    <property type="entry name" value="QOR2"/>
    <property type="match status" value="1"/>
</dbReference>
<dbReference type="GO" id="GO:0035925">
    <property type="term" value="F:mRNA 3'-UTR AU-rich region binding"/>
    <property type="evidence" value="ECO:0007669"/>
    <property type="project" value="TreeGrafter"/>
</dbReference>
<dbReference type="InterPro" id="IPR036291">
    <property type="entry name" value="NAD(P)-bd_dom_sf"/>
</dbReference>
<keyword evidence="6" id="KW-1185">Reference proteome</keyword>
<dbReference type="PROSITE" id="PS01162">
    <property type="entry name" value="QOR_ZETA_CRYSTAL"/>
    <property type="match status" value="1"/>
</dbReference>
<dbReference type="GO" id="GO:0005829">
    <property type="term" value="C:cytosol"/>
    <property type="evidence" value="ECO:0007669"/>
    <property type="project" value="TreeGrafter"/>
</dbReference>
<organism evidence="5 6">
    <name type="scientific">Rhynchospora pubera</name>
    <dbReference type="NCBI Taxonomy" id="906938"/>
    <lineage>
        <taxon>Eukaryota</taxon>
        <taxon>Viridiplantae</taxon>
        <taxon>Streptophyta</taxon>
        <taxon>Embryophyta</taxon>
        <taxon>Tracheophyta</taxon>
        <taxon>Spermatophyta</taxon>
        <taxon>Magnoliopsida</taxon>
        <taxon>Liliopsida</taxon>
        <taxon>Poales</taxon>
        <taxon>Cyperaceae</taxon>
        <taxon>Cyperoideae</taxon>
        <taxon>Rhynchosporeae</taxon>
        <taxon>Rhynchospora</taxon>
    </lineage>
</organism>
<dbReference type="EMBL" id="JAMFTS010000002">
    <property type="protein sequence ID" value="KAJ4784588.1"/>
    <property type="molecule type" value="Genomic_DNA"/>
</dbReference>
<dbReference type="AlphaFoldDB" id="A0AAV8ETT8"/>
<evidence type="ECO:0000259" key="4">
    <source>
        <dbReference type="SMART" id="SM00829"/>
    </source>
</evidence>
<dbReference type="GO" id="GO:0070402">
    <property type="term" value="F:NADPH binding"/>
    <property type="evidence" value="ECO:0007669"/>
    <property type="project" value="TreeGrafter"/>
</dbReference>
<accession>A0AAV8ETT8</accession>
<dbReference type="FunFam" id="3.40.50.720:FF:000053">
    <property type="entry name" value="Quinone oxidoreductase 1"/>
    <property type="match status" value="1"/>
</dbReference>
<evidence type="ECO:0000256" key="2">
    <source>
        <dbReference type="ARBA" id="ARBA00023002"/>
    </source>
</evidence>
<gene>
    <name evidence="5" type="ORF">LUZ62_035834</name>
</gene>
<evidence type="ECO:0000313" key="6">
    <source>
        <dbReference type="Proteomes" id="UP001140206"/>
    </source>
</evidence>
<evidence type="ECO:0000256" key="1">
    <source>
        <dbReference type="ARBA" id="ARBA00022857"/>
    </source>
</evidence>
<comment type="caution">
    <text evidence="5">The sequence shown here is derived from an EMBL/GenBank/DDBJ whole genome shotgun (WGS) entry which is preliminary data.</text>
</comment>
<name>A0AAV8ETT8_9POAL</name>
<sequence>MLMRDNDVEQQRRKEDRLDSYLAIGVNEKKKENSYLALGVNVCHIIGRDLQLLLVEAGHTILVHAAAGGVGSLLCQWGKALGATVIGTVSTEQKAAQAIEDGCDHVIISTKEDFAAKVNEITEGKGVDVVYDSIGKDTFKGSLSTLKSRGYMVSFGQSSGLPDPLPVSELASKSLFLTRPSLMAYNATRDELLQAAGELFANIASGILKVRVNHTYPLSEAARAHADLEARKTSGSIVLIPDN</sequence>
<evidence type="ECO:0000256" key="3">
    <source>
        <dbReference type="ARBA" id="ARBA00070796"/>
    </source>
</evidence>
<dbReference type="PANTHER" id="PTHR48106">
    <property type="entry name" value="QUINONE OXIDOREDUCTASE PIG3-RELATED"/>
    <property type="match status" value="1"/>
</dbReference>
<dbReference type="SUPFAM" id="SSF51735">
    <property type="entry name" value="NAD(P)-binding Rossmann-fold domains"/>
    <property type="match status" value="1"/>
</dbReference>
<proteinExistence type="predicted"/>